<dbReference type="EMBL" id="LT549890">
    <property type="protein sequence ID" value="SAI84868.1"/>
    <property type="molecule type" value="Genomic_DNA"/>
</dbReference>
<keyword evidence="2 4" id="KW-0479">Metal-binding</keyword>
<reference evidence="5 8" key="3">
    <citation type="journal article" date="2020" name="Nat. Commun.">
        <title>The structures of two archaeal type IV pili illuminate evolutionary relationships.</title>
        <authorList>
            <person name="Wang F."/>
            <person name="Baquero D.P."/>
            <person name="Su Z."/>
            <person name="Beltran L.C."/>
            <person name="Prangishvili D."/>
            <person name="Krupovic M."/>
            <person name="Egelman E.H."/>
        </authorList>
    </citation>
    <scope>NUCLEOTIDE SEQUENCE [LARGE SCALE GENOMIC DNA]</scope>
    <source>
        <strain evidence="5 8">POZ149</strain>
    </source>
</reference>
<evidence type="ECO:0000313" key="6">
    <source>
        <dbReference type="EMBL" id="SAI84868.1"/>
    </source>
</evidence>
<evidence type="ECO:0000313" key="7">
    <source>
        <dbReference type="Proteomes" id="UP000076770"/>
    </source>
</evidence>
<dbReference type="AlphaFoldDB" id="A0A157T1U5"/>
<dbReference type="InterPro" id="IPR036874">
    <property type="entry name" value="Carbonic_anhydrase_sf"/>
</dbReference>
<comment type="similarity">
    <text evidence="1">Belongs to the beta-class carbonic anhydrase family.</text>
</comment>
<feature type="binding site" evidence="4">
    <location>
        <position position="35"/>
    </location>
    <ligand>
        <name>Zn(2+)</name>
        <dbReference type="ChEBI" id="CHEBI:29105"/>
    </ligand>
</feature>
<proteinExistence type="inferred from homology"/>
<dbReference type="RefSeq" id="WP_010923252.1">
    <property type="nucleotide sequence ID" value="NZ_LT549890.1"/>
</dbReference>
<dbReference type="PATRIC" id="fig|2287.9.peg.1337"/>
<sequence>MISEYVDEEIKRREDYSLRRLKGIPNDRRLWILTCMDERVHVEEALGIRPEDAHIYRNAGGIVTDDAIRSASLTTNFFGTKEIIVITHTDCGMIRFTGDEVAKYFLDKGVKVNELQIDPLLPSLRLQSTEDFTKWFKFFRDLGANSPDDIALKNAEILKNHPLIPKNVTISAYVYEVETHKLRKPHQRLYELTSRFEHGTVVKE</sequence>
<dbReference type="CDD" id="cd03379">
    <property type="entry name" value="beta_CA_cladeD"/>
    <property type="match status" value="1"/>
</dbReference>
<dbReference type="Gene3D" id="3.40.1050.10">
    <property type="entry name" value="Carbonic anhydrase"/>
    <property type="match status" value="1"/>
</dbReference>
<dbReference type="PANTHER" id="PTHR43175">
    <property type="entry name" value="CARBONIC ANHYDRASE"/>
    <property type="match status" value="1"/>
</dbReference>
<dbReference type="Proteomes" id="UP000594632">
    <property type="component" value="Chromosome"/>
</dbReference>
<evidence type="ECO:0000313" key="8">
    <source>
        <dbReference type="Proteomes" id="UP000594632"/>
    </source>
</evidence>
<evidence type="ECO:0000256" key="4">
    <source>
        <dbReference type="PIRSR" id="PIRSR601765-2"/>
    </source>
</evidence>
<comment type="cofactor">
    <cofactor evidence="4">
        <name>Zn(2+)</name>
        <dbReference type="ChEBI" id="CHEBI:29105"/>
    </cofactor>
    <text evidence="4">Binds 1 zinc ion per subunit.</text>
</comment>
<dbReference type="SMART" id="SM00947">
    <property type="entry name" value="Pro_CA"/>
    <property type="match status" value="1"/>
</dbReference>
<dbReference type="InterPro" id="IPR001765">
    <property type="entry name" value="Carbonic_anhydrase"/>
</dbReference>
<dbReference type="OrthoDB" id="24878at2157"/>
<dbReference type="GO" id="GO:0004089">
    <property type="term" value="F:carbonate dehydratase activity"/>
    <property type="evidence" value="ECO:0007669"/>
    <property type="project" value="InterPro"/>
</dbReference>
<dbReference type="Pfam" id="PF00484">
    <property type="entry name" value="Pro_CA"/>
    <property type="match status" value="1"/>
</dbReference>
<dbReference type="GeneID" id="1454240"/>
<evidence type="ECO:0000256" key="2">
    <source>
        <dbReference type="ARBA" id="ARBA00022723"/>
    </source>
</evidence>
<evidence type="ECO:0000313" key="5">
    <source>
        <dbReference type="EMBL" id="QPG49034.1"/>
    </source>
</evidence>
<accession>A0A157T1U5</accession>
<dbReference type="GeneID" id="27427583"/>
<dbReference type="EMBL" id="CP050869">
    <property type="protein sequence ID" value="QPG49034.1"/>
    <property type="molecule type" value="Genomic_DNA"/>
</dbReference>
<protein>
    <submittedName>
        <fullName evidence="6">Carbonic anhydrase</fullName>
    </submittedName>
</protein>
<reference evidence="6" key="1">
    <citation type="submission" date="2016-04" db="EMBL/GenBank/DDBJ databases">
        <authorList>
            <person name="Evans L.H."/>
            <person name="Alamgir A."/>
            <person name="Owens N."/>
            <person name="Weber N.D."/>
            <person name="Virtaneva K."/>
            <person name="Barbian K."/>
            <person name="Babar A."/>
            <person name="Rosenke K."/>
        </authorList>
    </citation>
    <scope>NUCLEOTIDE SEQUENCE</scope>
    <source>
        <strain evidence="6">P1</strain>
    </source>
</reference>
<dbReference type="Proteomes" id="UP000076770">
    <property type="component" value="Chromosome i"/>
</dbReference>
<dbReference type="GO" id="GO:0008270">
    <property type="term" value="F:zinc ion binding"/>
    <property type="evidence" value="ECO:0007669"/>
    <property type="project" value="InterPro"/>
</dbReference>
<feature type="binding site" evidence="4">
    <location>
        <position position="88"/>
    </location>
    <ligand>
        <name>Zn(2+)</name>
        <dbReference type="ChEBI" id="CHEBI:29105"/>
    </ligand>
</feature>
<keyword evidence="3 4" id="KW-0862">Zinc</keyword>
<evidence type="ECO:0000256" key="3">
    <source>
        <dbReference type="ARBA" id="ARBA00022833"/>
    </source>
</evidence>
<dbReference type="SMR" id="A0A157T1U5"/>
<reference evidence="7" key="2">
    <citation type="submission" date="2016-04" db="EMBL/GenBank/DDBJ databases">
        <authorList>
            <person name="Shah S.A."/>
            <person name="Garrett R.A."/>
        </authorList>
    </citation>
    <scope>NUCLEOTIDE SEQUENCE [LARGE SCALE GENOMIC DNA]</scope>
    <source>
        <strain evidence="7">ATCC 35091 / DSM 1616 / JCM 8930 / NBRC 15331 / P1</strain>
    </source>
</reference>
<evidence type="ECO:0000256" key="1">
    <source>
        <dbReference type="ARBA" id="ARBA00006217"/>
    </source>
</evidence>
<dbReference type="PANTHER" id="PTHR43175:SF3">
    <property type="entry name" value="CARBON DISULFIDE HYDROLASE"/>
    <property type="match status" value="1"/>
</dbReference>
<organism evidence="6 7">
    <name type="scientific">Saccharolobus solfataricus</name>
    <name type="common">Sulfolobus solfataricus</name>
    <dbReference type="NCBI Taxonomy" id="2287"/>
    <lineage>
        <taxon>Archaea</taxon>
        <taxon>Thermoproteota</taxon>
        <taxon>Thermoprotei</taxon>
        <taxon>Sulfolobales</taxon>
        <taxon>Sulfolobaceae</taxon>
        <taxon>Saccharolobus</taxon>
    </lineage>
</organism>
<feature type="binding site" evidence="4">
    <location>
        <position position="91"/>
    </location>
    <ligand>
        <name>Zn(2+)</name>
        <dbReference type="ChEBI" id="CHEBI:29105"/>
    </ligand>
</feature>
<name>A0A157T1U5_SACSO</name>
<gene>
    <name evidence="5" type="ORF">HFC64_03155</name>
    <name evidence="6" type="ORF">SSOP1_1314</name>
</gene>
<dbReference type="SUPFAM" id="SSF53056">
    <property type="entry name" value="beta-carbonic anhydrase, cab"/>
    <property type="match status" value="1"/>
</dbReference>